<comment type="caution">
    <text evidence="3">The sequence shown here is derived from an EMBL/GenBank/DDBJ whole genome shotgun (WGS) entry which is preliminary data.</text>
</comment>
<keyword evidence="2" id="KW-0812">Transmembrane</keyword>
<keyword evidence="2" id="KW-0472">Membrane</keyword>
<proteinExistence type="predicted"/>
<evidence type="ECO:0000313" key="4">
    <source>
        <dbReference type="Proteomes" id="UP001160148"/>
    </source>
</evidence>
<dbReference type="EMBL" id="CARXXK010000001">
    <property type="protein sequence ID" value="CAI6348418.1"/>
    <property type="molecule type" value="Genomic_DNA"/>
</dbReference>
<dbReference type="AlphaFoldDB" id="A0AAV0W031"/>
<accession>A0AAV0W031</accession>
<sequence>MDELRNCATQKRRQHAAINVTCKRSSAAAASRRLNERSGSHRFADRGRPAGPRIAHTPPRTSLPPPAAKAAADVPGRCVVAAVVVGSYPLPWSRGIIGRVPTHNIPYALCAAAGRGAIFPRGVCGFFADSPRRRAAFHRKPRCDDDLNNNNFVNLFFVFEVFQQLLGAYVMLKWL</sequence>
<protein>
    <submittedName>
        <fullName evidence="3">Uncharacterized protein</fullName>
    </submittedName>
</protein>
<evidence type="ECO:0000256" key="2">
    <source>
        <dbReference type="SAM" id="Phobius"/>
    </source>
</evidence>
<organism evidence="3 4">
    <name type="scientific">Macrosiphum euphorbiae</name>
    <name type="common">potato aphid</name>
    <dbReference type="NCBI Taxonomy" id="13131"/>
    <lineage>
        <taxon>Eukaryota</taxon>
        <taxon>Metazoa</taxon>
        <taxon>Ecdysozoa</taxon>
        <taxon>Arthropoda</taxon>
        <taxon>Hexapoda</taxon>
        <taxon>Insecta</taxon>
        <taxon>Pterygota</taxon>
        <taxon>Neoptera</taxon>
        <taxon>Paraneoptera</taxon>
        <taxon>Hemiptera</taxon>
        <taxon>Sternorrhyncha</taxon>
        <taxon>Aphidomorpha</taxon>
        <taxon>Aphidoidea</taxon>
        <taxon>Aphididae</taxon>
        <taxon>Macrosiphini</taxon>
        <taxon>Macrosiphum</taxon>
    </lineage>
</organism>
<evidence type="ECO:0000313" key="3">
    <source>
        <dbReference type="EMBL" id="CAI6348418.1"/>
    </source>
</evidence>
<evidence type="ECO:0000256" key="1">
    <source>
        <dbReference type="SAM" id="MobiDB-lite"/>
    </source>
</evidence>
<keyword evidence="2" id="KW-1133">Transmembrane helix</keyword>
<dbReference type="Proteomes" id="UP001160148">
    <property type="component" value="Unassembled WGS sequence"/>
</dbReference>
<gene>
    <name evidence="3" type="ORF">MEUPH1_LOCUS5097</name>
</gene>
<keyword evidence="4" id="KW-1185">Reference proteome</keyword>
<feature type="compositionally biased region" description="Basic and acidic residues" evidence="1">
    <location>
        <begin position="33"/>
        <end position="48"/>
    </location>
</feature>
<name>A0AAV0W031_9HEMI</name>
<feature type="transmembrane region" description="Helical" evidence="2">
    <location>
        <begin position="152"/>
        <end position="172"/>
    </location>
</feature>
<feature type="region of interest" description="Disordered" evidence="1">
    <location>
        <begin position="30"/>
        <end position="68"/>
    </location>
</feature>
<reference evidence="3 4" key="1">
    <citation type="submission" date="2023-01" db="EMBL/GenBank/DDBJ databases">
        <authorList>
            <person name="Whitehead M."/>
        </authorList>
    </citation>
    <scope>NUCLEOTIDE SEQUENCE [LARGE SCALE GENOMIC DNA]</scope>
</reference>